<dbReference type="Gene3D" id="3.40.50.2300">
    <property type="match status" value="1"/>
</dbReference>
<dbReference type="AlphaFoldDB" id="A0A7C3BZH7"/>
<evidence type="ECO:0000256" key="6">
    <source>
        <dbReference type="PROSITE-ProRule" id="PRU00169"/>
    </source>
</evidence>
<dbReference type="SUPFAM" id="SSF52172">
    <property type="entry name" value="CheY-like"/>
    <property type="match status" value="1"/>
</dbReference>
<dbReference type="InterPro" id="IPR036388">
    <property type="entry name" value="WH-like_DNA-bd_sf"/>
</dbReference>
<evidence type="ECO:0000256" key="3">
    <source>
        <dbReference type="ARBA" id="ARBA00023015"/>
    </source>
</evidence>
<dbReference type="Proteomes" id="UP000886390">
    <property type="component" value="Unassembled WGS sequence"/>
</dbReference>
<dbReference type="SMART" id="SM00448">
    <property type="entry name" value="REC"/>
    <property type="match status" value="1"/>
</dbReference>
<dbReference type="PROSITE" id="PS50110">
    <property type="entry name" value="RESPONSE_REGULATORY"/>
    <property type="match status" value="1"/>
</dbReference>
<feature type="modified residue" description="4-aspartylphosphate" evidence="6">
    <location>
        <position position="53"/>
    </location>
</feature>
<keyword evidence="4" id="KW-0238">DNA-binding</keyword>
<dbReference type="PANTHER" id="PTHR48111">
    <property type="entry name" value="REGULATOR OF RPOS"/>
    <property type="match status" value="1"/>
</dbReference>
<evidence type="ECO:0000259" key="7">
    <source>
        <dbReference type="PROSITE" id="PS50110"/>
    </source>
</evidence>
<protein>
    <submittedName>
        <fullName evidence="8">Response regulator transcription factor</fullName>
    </submittedName>
</protein>
<keyword evidence="2" id="KW-0902">Two-component regulatory system</keyword>
<dbReference type="InterPro" id="IPR011006">
    <property type="entry name" value="CheY-like_superfamily"/>
</dbReference>
<proteinExistence type="predicted"/>
<evidence type="ECO:0000256" key="5">
    <source>
        <dbReference type="ARBA" id="ARBA00023163"/>
    </source>
</evidence>
<dbReference type="GO" id="GO:0005829">
    <property type="term" value="C:cytosol"/>
    <property type="evidence" value="ECO:0007669"/>
    <property type="project" value="TreeGrafter"/>
</dbReference>
<keyword evidence="1 6" id="KW-0597">Phosphoprotein</keyword>
<name>A0A7C3BZH7_9BACT</name>
<reference evidence="8" key="1">
    <citation type="journal article" date="2020" name="mSystems">
        <title>Genome- and Community-Level Interaction Insights into Carbon Utilization and Element Cycling Functions of Hydrothermarchaeota in Hydrothermal Sediment.</title>
        <authorList>
            <person name="Zhou Z."/>
            <person name="Liu Y."/>
            <person name="Xu W."/>
            <person name="Pan J."/>
            <person name="Luo Z.H."/>
            <person name="Li M."/>
        </authorList>
    </citation>
    <scope>NUCLEOTIDE SEQUENCE [LARGE SCALE GENOMIC DNA]</scope>
    <source>
        <strain evidence="8">HyVt-507</strain>
    </source>
</reference>
<keyword evidence="3" id="KW-0805">Transcription regulation</keyword>
<dbReference type="Gene3D" id="6.10.250.690">
    <property type="match status" value="1"/>
</dbReference>
<dbReference type="GO" id="GO:0006355">
    <property type="term" value="P:regulation of DNA-templated transcription"/>
    <property type="evidence" value="ECO:0007669"/>
    <property type="project" value="TreeGrafter"/>
</dbReference>
<comment type="caution">
    <text evidence="8">The sequence shown here is derived from an EMBL/GenBank/DDBJ whole genome shotgun (WGS) entry which is preliminary data.</text>
</comment>
<dbReference type="GO" id="GO:0032993">
    <property type="term" value="C:protein-DNA complex"/>
    <property type="evidence" value="ECO:0007669"/>
    <property type="project" value="TreeGrafter"/>
</dbReference>
<organism evidence="8">
    <name type="scientific">Sulfurimonas autotrophica</name>
    <dbReference type="NCBI Taxonomy" id="202747"/>
    <lineage>
        <taxon>Bacteria</taxon>
        <taxon>Pseudomonadati</taxon>
        <taxon>Campylobacterota</taxon>
        <taxon>Epsilonproteobacteria</taxon>
        <taxon>Campylobacterales</taxon>
        <taxon>Sulfurimonadaceae</taxon>
        <taxon>Sulfurimonas</taxon>
    </lineage>
</organism>
<dbReference type="InterPro" id="IPR001789">
    <property type="entry name" value="Sig_transdc_resp-reg_receiver"/>
</dbReference>
<accession>A0A7C3BZH7</accession>
<dbReference type="InterPro" id="IPR039420">
    <property type="entry name" value="WalR-like"/>
</dbReference>
<dbReference type="Gene3D" id="1.10.10.10">
    <property type="entry name" value="Winged helix-like DNA-binding domain superfamily/Winged helix DNA-binding domain"/>
    <property type="match status" value="1"/>
</dbReference>
<dbReference type="Pfam" id="PF00072">
    <property type="entry name" value="Response_reg"/>
    <property type="match status" value="1"/>
</dbReference>
<sequence>MKNNILLLEDDYELAQTLKELLEEADYTVDMVHTGNDAIDASYDNKYDLYVFDINVPDISGIELLESLRQADDVTPTIFISALVDINTIAKGFEVGADDYLKKPFFPEELLIRVKAKLAHATKDIEYKNLRYSPEKKKLYIDGKLIALGEVQECLCDIFMQNIGNVLDKSILMDCLVNPSDTALRVALNKFKQITKLPVKNIRGVGYMLEKS</sequence>
<dbReference type="GO" id="GO:0000156">
    <property type="term" value="F:phosphorelay response regulator activity"/>
    <property type="evidence" value="ECO:0007669"/>
    <property type="project" value="TreeGrafter"/>
</dbReference>
<evidence type="ECO:0000313" key="8">
    <source>
        <dbReference type="EMBL" id="HFB53542.1"/>
    </source>
</evidence>
<evidence type="ECO:0000256" key="4">
    <source>
        <dbReference type="ARBA" id="ARBA00023125"/>
    </source>
</evidence>
<dbReference type="EMBL" id="DRNH01000121">
    <property type="protein sequence ID" value="HFB53542.1"/>
    <property type="molecule type" value="Genomic_DNA"/>
</dbReference>
<evidence type="ECO:0000256" key="1">
    <source>
        <dbReference type="ARBA" id="ARBA00022553"/>
    </source>
</evidence>
<evidence type="ECO:0000256" key="2">
    <source>
        <dbReference type="ARBA" id="ARBA00023012"/>
    </source>
</evidence>
<feature type="domain" description="Response regulatory" evidence="7">
    <location>
        <begin position="4"/>
        <end position="118"/>
    </location>
</feature>
<gene>
    <name evidence="8" type="ORF">ENJ67_02305</name>
</gene>
<keyword evidence="5" id="KW-0804">Transcription</keyword>
<dbReference type="GO" id="GO:0000976">
    <property type="term" value="F:transcription cis-regulatory region binding"/>
    <property type="evidence" value="ECO:0007669"/>
    <property type="project" value="TreeGrafter"/>
</dbReference>
<dbReference type="PANTHER" id="PTHR48111:SF1">
    <property type="entry name" value="TWO-COMPONENT RESPONSE REGULATOR ORR33"/>
    <property type="match status" value="1"/>
</dbReference>